<protein>
    <submittedName>
        <fullName evidence="1">Major facilitator superfamily protein</fullName>
    </submittedName>
</protein>
<comment type="caution">
    <text evidence="1">The sequence shown here is derived from an EMBL/GenBank/DDBJ whole genome shotgun (WGS) entry which is preliminary data.</text>
</comment>
<reference evidence="1 2" key="1">
    <citation type="journal article" date="2021" name="Nat. Commun.">
        <title>Genetic determinants of endophytism in the Arabidopsis root mycobiome.</title>
        <authorList>
            <person name="Mesny F."/>
            <person name="Miyauchi S."/>
            <person name="Thiergart T."/>
            <person name="Pickel B."/>
            <person name="Atanasova L."/>
            <person name="Karlsson M."/>
            <person name="Huettel B."/>
            <person name="Barry K.W."/>
            <person name="Haridas S."/>
            <person name="Chen C."/>
            <person name="Bauer D."/>
            <person name="Andreopoulos W."/>
            <person name="Pangilinan J."/>
            <person name="LaButti K."/>
            <person name="Riley R."/>
            <person name="Lipzen A."/>
            <person name="Clum A."/>
            <person name="Drula E."/>
            <person name="Henrissat B."/>
            <person name="Kohler A."/>
            <person name="Grigoriev I.V."/>
            <person name="Martin F.M."/>
            <person name="Hacquard S."/>
        </authorList>
    </citation>
    <scope>NUCLEOTIDE SEQUENCE [LARGE SCALE GENOMIC DNA]</scope>
    <source>
        <strain evidence="1 2">MPI-SDFR-AT-0079</strain>
    </source>
</reference>
<sequence>MTSQHKQQDGSSETQPLLAPAPGANEHTTDNRSPWHDAPVPNGSFGTLGGDDHMGIKADVNVSSARARLKFIFPALAIGIFLAAGDQTIIVSSYGRIGSDLDELDKTAWLATAYLCTTTAFQPLYGKLGDIFGRKACLLFAYSVFGLGALFCGLAGTMTHLIVARALTGIGAGGIITVASILLSDIVTLEERGIWQGYVNMVFACGAGLGAPLGGILTDAIGWRWAFIGQGPLCAIAILLVAVLLQLPPPAGTTSSTKPTSTKTKLAQVDFLGATTLITSLTTLLLYLDLLASTPRWTTHLYLLASALLLLAFLYTEHTLTAHPLTPLHLLFGRPFLGAYLALAFGNVAWYGVLFYVPLLYQATAGHFSASAAGALLLPGIASGVVGGFVGGAVLRRRRGKGFRALALAAYPLVGMACVGVAVGAGVMFWAGSGGGEEGLLSVAGVVWGMSGSLLVGGLGNGAGMTATLVAVVAVATPEDQAVVTACVYLYRQLGATVGLAVISLVFRRVLAAALVRLLGGGADVDEVVRHVLESLDYLQRLPAETRVVVEQAYGEACRAALLLCAGLAVCAIVCSCFIKEQRQSGRGVMLPVPIVE</sequence>
<organism evidence="1 2">
    <name type="scientific">Chaetomium tenue</name>
    <dbReference type="NCBI Taxonomy" id="1854479"/>
    <lineage>
        <taxon>Eukaryota</taxon>
        <taxon>Fungi</taxon>
        <taxon>Dikarya</taxon>
        <taxon>Ascomycota</taxon>
        <taxon>Pezizomycotina</taxon>
        <taxon>Sordariomycetes</taxon>
        <taxon>Sordariomycetidae</taxon>
        <taxon>Sordariales</taxon>
        <taxon>Chaetomiaceae</taxon>
        <taxon>Chaetomium</taxon>
    </lineage>
</organism>
<accession>A0ACB7P4S0</accession>
<name>A0ACB7P4S0_9PEZI</name>
<proteinExistence type="predicted"/>
<dbReference type="EMBL" id="JAGIZQ010000005">
    <property type="protein sequence ID" value="KAH6628917.1"/>
    <property type="molecule type" value="Genomic_DNA"/>
</dbReference>
<gene>
    <name evidence="1" type="ORF">F5144DRAFT_655617</name>
</gene>
<evidence type="ECO:0000313" key="1">
    <source>
        <dbReference type="EMBL" id="KAH6628917.1"/>
    </source>
</evidence>
<keyword evidence="2" id="KW-1185">Reference proteome</keyword>
<evidence type="ECO:0000313" key="2">
    <source>
        <dbReference type="Proteomes" id="UP000724584"/>
    </source>
</evidence>
<dbReference type="Proteomes" id="UP000724584">
    <property type="component" value="Unassembled WGS sequence"/>
</dbReference>